<keyword evidence="6" id="KW-0521">NADP</keyword>
<dbReference type="PANTHER" id="PTHR20275:SF0">
    <property type="entry name" value="NAD KINASE"/>
    <property type="match status" value="1"/>
</dbReference>
<feature type="region of interest" description="Disordered" evidence="8">
    <location>
        <begin position="342"/>
        <end position="415"/>
    </location>
</feature>
<keyword evidence="5" id="KW-0067">ATP-binding</keyword>
<dbReference type="Pfam" id="PF00406">
    <property type="entry name" value="ADK"/>
    <property type="match status" value="1"/>
</dbReference>
<dbReference type="SUPFAM" id="SSF111331">
    <property type="entry name" value="NAD kinase/diacylglycerol kinase-like"/>
    <property type="match status" value="1"/>
</dbReference>
<dbReference type="InterPro" id="IPR027417">
    <property type="entry name" value="P-loop_NTPase"/>
</dbReference>
<dbReference type="InterPro" id="IPR017437">
    <property type="entry name" value="ATP-NAD_kinase_PpnK-typ_C"/>
</dbReference>
<dbReference type="InterPro" id="IPR000850">
    <property type="entry name" value="Adenylat/UMP-CMP_kin"/>
</dbReference>
<dbReference type="Pfam" id="PF20143">
    <property type="entry name" value="NAD_kinase_C"/>
    <property type="match status" value="1"/>
</dbReference>
<dbReference type="PRINTS" id="PR00094">
    <property type="entry name" value="ADENYLTKNASE"/>
</dbReference>
<protein>
    <submittedName>
        <fullName evidence="9">NAD kinase 2, chloroplastic</fullName>
    </submittedName>
</protein>
<dbReference type="Gene3D" id="3.40.50.300">
    <property type="entry name" value="P-loop containing nucleotide triphosphate hydrolases"/>
    <property type="match status" value="1"/>
</dbReference>
<dbReference type="GO" id="GO:0019674">
    <property type="term" value="P:NAD+ metabolic process"/>
    <property type="evidence" value="ECO:0007669"/>
    <property type="project" value="InterPro"/>
</dbReference>
<dbReference type="Proteomes" id="UP000324585">
    <property type="component" value="Unassembled WGS sequence"/>
</dbReference>
<evidence type="ECO:0000256" key="3">
    <source>
        <dbReference type="ARBA" id="ARBA00022741"/>
    </source>
</evidence>
<dbReference type="Gene3D" id="2.60.200.30">
    <property type="entry name" value="Probable inorganic polyphosphate/atp-NAD kinase, domain 2"/>
    <property type="match status" value="1"/>
</dbReference>
<keyword evidence="10" id="KW-1185">Reference proteome</keyword>
<dbReference type="HAMAP" id="MF_00361">
    <property type="entry name" value="NAD_kinase"/>
    <property type="match status" value="1"/>
</dbReference>
<accession>A0A5J4YX33</accession>
<evidence type="ECO:0000256" key="5">
    <source>
        <dbReference type="ARBA" id="ARBA00022840"/>
    </source>
</evidence>
<evidence type="ECO:0000256" key="2">
    <source>
        <dbReference type="ARBA" id="ARBA00022679"/>
    </source>
</evidence>
<gene>
    <name evidence="9" type="ORF">FVE85_1900</name>
</gene>
<comment type="similarity">
    <text evidence="1">Belongs to the NAD kinase family.</text>
</comment>
<reference evidence="10" key="1">
    <citation type="journal article" date="2019" name="Nat. Commun.">
        <title>Expansion of phycobilisome linker gene families in mesophilic red algae.</title>
        <authorList>
            <person name="Lee J."/>
            <person name="Kim D."/>
            <person name="Bhattacharya D."/>
            <person name="Yoon H.S."/>
        </authorList>
    </citation>
    <scope>NUCLEOTIDE SEQUENCE [LARGE SCALE GENOMIC DNA]</scope>
    <source>
        <strain evidence="10">CCMP 1328</strain>
    </source>
</reference>
<dbReference type="OrthoDB" id="24581at2759"/>
<dbReference type="GO" id="GO:0005524">
    <property type="term" value="F:ATP binding"/>
    <property type="evidence" value="ECO:0007669"/>
    <property type="project" value="UniProtKB-KW"/>
</dbReference>
<dbReference type="PANTHER" id="PTHR20275">
    <property type="entry name" value="NAD KINASE"/>
    <property type="match status" value="1"/>
</dbReference>
<dbReference type="FunFam" id="2.60.200.30:FF:000009">
    <property type="entry name" value="Poly(P)/ATP NAD kinase"/>
    <property type="match status" value="1"/>
</dbReference>
<dbReference type="GO" id="GO:0006741">
    <property type="term" value="P:NADP+ biosynthetic process"/>
    <property type="evidence" value="ECO:0007669"/>
    <property type="project" value="InterPro"/>
</dbReference>
<dbReference type="InterPro" id="IPR016064">
    <property type="entry name" value="NAD/diacylglycerol_kinase_sf"/>
</dbReference>
<keyword evidence="7" id="KW-0520">NAD</keyword>
<dbReference type="CDD" id="cd01428">
    <property type="entry name" value="ADK"/>
    <property type="match status" value="1"/>
</dbReference>
<dbReference type="GO" id="GO:0019205">
    <property type="term" value="F:nucleobase-containing compound kinase activity"/>
    <property type="evidence" value="ECO:0007669"/>
    <property type="project" value="InterPro"/>
</dbReference>
<feature type="compositionally biased region" description="Basic and acidic residues" evidence="8">
    <location>
        <begin position="389"/>
        <end position="405"/>
    </location>
</feature>
<dbReference type="GO" id="GO:0003951">
    <property type="term" value="F:NAD+ kinase activity"/>
    <property type="evidence" value="ECO:0007669"/>
    <property type="project" value="InterPro"/>
</dbReference>
<dbReference type="AlphaFoldDB" id="A0A5J4YX33"/>
<evidence type="ECO:0000256" key="7">
    <source>
        <dbReference type="ARBA" id="ARBA00023027"/>
    </source>
</evidence>
<keyword evidence="2" id="KW-0808">Transferase</keyword>
<evidence type="ECO:0000313" key="10">
    <source>
        <dbReference type="Proteomes" id="UP000324585"/>
    </source>
</evidence>
<dbReference type="EMBL" id="VRMN01000003">
    <property type="protein sequence ID" value="KAA8495745.1"/>
    <property type="molecule type" value="Genomic_DNA"/>
</dbReference>
<evidence type="ECO:0000313" key="9">
    <source>
        <dbReference type="EMBL" id="KAA8495745.1"/>
    </source>
</evidence>
<dbReference type="Gene3D" id="3.40.50.10330">
    <property type="entry name" value="Probable inorganic polyphosphate/atp-NAD kinase, domain 1"/>
    <property type="match status" value="1"/>
</dbReference>
<evidence type="ECO:0000256" key="8">
    <source>
        <dbReference type="SAM" id="MobiDB-lite"/>
    </source>
</evidence>
<name>A0A5J4YX33_PORPP</name>
<proteinExistence type="inferred from homology"/>
<dbReference type="SUPFAM" id="SSF52540">
    <property type="entry name" value="P-loop containing nucleoside triphosphate hydrolases"/>
    <property type="match status" value="1"/>
</dbReference>
<dbReference type="HAMAP" id="MF_00235">
    <property type="entry name" value="Adenylate_kinase_Adk"/>
    <property type="match status" value="1"/>
</dbReference>
<evidence type="ECO:0000256" key="1">
    <source>
        <dbReference type="ARBA" id="ARBA00010995"/>
    </source>
</evidence>
<dbReference type="OMA" id="TDHTGDW"/>
<keyword evidence="4 9" id="KW-0418">Kinase</keyword>
<comment type="caution">
    <text evidence="9">The sequence shown here is derived from an EMBL/GenBank/DDBJ whole genome shotgun (WGS) entry which is preliminary data.</text>
</comment>
<organism evidence="9 10">
    <name type="scientific">Porphyridium purpureum</name>
    <name type="common">Red alga</name>
    <name type="synonym">Porphyridium cruentum</name>
    <dbReference type="NCBI Taxonomy" id="35688"/>
    <lineage>
        <taxon>Eukaryota</taxon>
        <taxon>Rhodophyta</taxon>
        <taxon>Bangiophyceae</taxon>
        <taxon>Porphyridiales</taxon>
        <taxon>Porphyridiaceae</taxon>
        <taxon>Porphyridium</taxon>
    </lineage>
</organism>
<evidence type="ECO:0000256" key="4">
    <source>
        <dbReference type="ARBA" id="ARBA00022777"/>
    </source>
</evidence>
<evidence type="ECO:0000256" key="6">
    <source>
        <dbReference type="ARBA" id="ARBA00022857"/>
    </source>
</evidence>
<sequence>MNDRALAMPESMAFVRPGGWQSHVHRAKRTGDDELHKASCGQASSRWSLWKGPSRIASVVPCHTSYMAAGRRVAFSMRVSDVDLPGEQTKKHPEDAARRKGHFFVVWGPPGTGKTTLCEHLSSAHNMVHISSGALLRAHLRNRTELGEQAREFVEQGKIVPDEIMVKILLERIQQPDCREGGFLGDGFPRSLGQFDAMREAGFVCEKAFMLHAPRSVLRKRIQFRRVDPVTKHIYNLRYLPPASQEIRDRLVMLWTDTEEKIETKLSEYGRTSAVLFDMLSKSIVSIDAEQPPDVIFRQISRILQDEGIPALPHDFYHDVEYGPPEVQAGYSGYQTRKSRAAADAEAGIEPGGWLGPWAEESDISSGSDNDGVYDPGSRAAGNNGAVARDSEGKNRSLRNPKIDGMEDTDSASQYGSRADSFLEDASLRFPGKTSLQQTTRGGKVPVTLIRCDGYVCERESVEDGNIAFRGAATEQVMLVWNERPRTVLLLCKKDKSLLPTVLETAQNLMSNQSLRVIVEPFVQTEALAKGMNLEPFTRGDKLENEIDFVVCLGGDGLILHVSTLFANAVPPVICFNFGSLGFLTPFVYEDFDKEIESVIEGNLLMSLRMRLHCTVFSEAKPDREFHVLNELVVDRGASSYLSYLDCFCDDKYITTVQADGIIVSTPTGSTAYSMSAGGSMVHPSVPAILFTPVCPHSLSFRPIVFPDSARLRICVSQDSRAVSWASFDGKFRQQLRRGDGVLVQMSLYPVPTINKTDHTGDWFGGLSRAFNFNMRAQQKPLDKIDEKPRH</sequence>
<dbReference type="InterPro" id="IPR002504">
    <property type="entry name" value="NADK"/>
</dbReference>
<dbReference type="InterPro" id="IPR017438">
    <property type="entry name" value="ATP-NAD_kinase_N"/>
</dbReference>
<keyword evidence="3" id="KW-0547">Nucleotide-binding</keyword>
<dbReference type="Pfam" id="PF01513">
    <property type="entry name" value="NAD_kinase"/>
    <property type="match status" value="1"/>
</dbReference>